<name>A0ACD0NZ38_9BASI</name>
<protein>
    <submittedName>
        <fullName evidence="1">Uncharacterized protein</fullName>
    </submittedName>
</protein>
<evidence type="ECO:0000313" key="1">
    <source>
        <dbReference type="EMBL" id="PWN51077.1"/>
    </source>
</evidence>
<dbReference type="EMBL" id="KZ819872">
    <property type="protein sequence ID" value="PWN51077.1"/>
    <property type="molecule type" value="Genomic_DNA"/>
</dbReference>
<sequence length="449" mass="49274">MQENIPLGWDTESKVAQFVQALIREEVDKRNPVGQIDAFVLDVSIPSPYPNPWEEGYESSEARHSHPFFKVPPGKRKRERRPIPGHCFVTLTPSAKGKDAARILCQQWPWSLHSLGQRGLGFDSMPQASKQAKAAGLRCLSLSGWESLRVEYERWRGLLRQSHRASKVGTERYDPSPKGEACGDGGKARDLNTSSKAREGDPIIQDVVAKRKIVDSGTAIGVEPRLTGPNSRHDEQQQLDYPRHTILRISCPGTMAEEGQVKGKGRGSSSEKVKGSIKARLEKLRPESVDYVDLVDGGDKCFIRTPNQEVATALKEAIAKAESAKARGDKAGSQAGQGKGVVSFGWVAEILSGEEEGNYWSRLPQRVRNSAKKKSMVSSSRVSETPTTSRADRVDDGTTETVEDGVGSKEVGSGDRADKGRSGKKRKKRKRERMEGDGLEVEGEEAMDG</sequence>
<keyword evidence="2" id="KW-1185">Reference proteome</keyword>
<dbReference type="Proteomes" id="UP000245626">
    <property type="component" value="Unassembled WGS sequence"/>
</dbReference>
<gene>
    <name evidence="1" type="ORF">IE53DRAFT_65340</name>
</gene>
<evidence type="ECO:0000313" key="2">
    <source>
        <dbReference type="Proteomes" id="UP000245626"/>
    </source>
</evidence>
<organism evidence="1 2">
    <name type="scientific">Violaceomyces palustris</name>
    <dbReference type="NCBI Taxonomy" id="1673888"/>
    <lineage>
        <taxon>Eukaryota</taxon>
        <taxon>Fungi</taxon>
        <taxon>Dikarya</taxon>
        <taxon>Basidiomycota</taxon>
        <taxon>Ustilaginomycotina</taxon>
        <taxon>Ustilaginomycetes</taxon>
        <taxon>Violaceomycetales</taxon>
        <taxon>Violaceomycetaceae</taxon>
        <taxon>Violaceomyces</taxon>
    </lineage>
</organism>
<accession>A0ACD0NZ38</accession>
<proteinExistence type="predicted"/>
<reference evidence="1 2" key="1">
    <citation type="journal article" date="2018" name="Mol. Biol. Evol.">
        <title>Broad Genomic Sampling Reveals a Smut Pathogenic Ancestry of the Fungal Clade Ustilaginomycotina.</title>
        <authorList>
            <person name="Kijpornyongpan T."/>
            <person name="Mondo S.J."/>
            <person name="Barry K."/>
            <person name="Sandor L."/>
            <person name="Lee J."/>
            <person name="Lipzen A."/>
            <person name="Pangilinan J."/>
            <person name="LaButti K."/>
            <person name="Hainaut M."/>
            <person name="Henrissat B."/>
            <person name="Grigoriev I.V."/>
            <person name="Spatafora J.W."/>
            <person name="Aime M.C."/>
        </authorList>
    </citation>
    <scope>NUCLEOTIDE SEQUENCE [LARGE SCALE GENOMIC DNA]</scope>
    <source>
        <strain evidence="1 2">SA 807</strain>
    </source>
</reference>